<keyword evidence="4" id="KW-1185">Reference proteome</keyword>
<dbReference type="InterPro" id="IPR036749">
    <property type="entry name" value="Expansin_CBD_sf"/>
</dbReference>
<dbReference type="SUPFAM" id="SSF49590">
    <property type="entry name" value="PHL pollen allergen"/>
    <property type="match status" value="1"/>
</dbReference>
<gene>
    <name evidence="3" type="ORF">HNQ01_001635</name>
</gene>
<name>A0ABX2G1J3_9BURK</name>
<dbReference type="InterPro" id="IPR051477">
    <property type="entry name" value="Expansin_CellWall"/>
</dbReference>
<dbReference type="PANTHER" id="PTHR31836">
    <property type="match status" value="1"/>
</dbReference>
<evidence type="ECO:0000313" key="3">
    <source>
        <dbReference type="EMBL" id="NRT55900.1"/>
    </source>
</evidence>
<dbReference type="EMBL" id="JABSNM010000006">
    <property type="protein sequence ID" value="NRT55900.1"/>
    <property type="molecule type" value="Genomic_DNA"/>
</dbReference>
<dbReference type="Proteomes" id="UP001516061">
    <property type="component" value="Unassembled WGS sequence"/>
</dbReference>
<comment type="caution">
    <text evidence="3">The sequence shown here is derived from an EMBL/GenBank/DDBJ whole genome shotgun (WGS) entry which is preliminary data.</text>
</comment>
<evidence type="ECO:0000313" key="4">
    <source>
        <dbReference type="Proteomes" id="UP001516061"/>
    </source>
</evidence>
<dbReference type="NCBIfam" id="NF041144">
    <property type="entry name" value="expansin_EXLX1"/>
    <property type="match status" value="1"/>
</dbReference>
<dbReference type="Pfam" id="PF03330">
    <property type="entry name" value="DPBB_1"/>
    <property type="match status" value="1"/>
</dbReference>
<dbReference type="SUPFAM" id="SSF50685">
    <property type="entry name" value="Barwin-like endoglucanases"/>
    <property type="match status" value="1"/>
</dbReference>
<dbReference type="InterPro" id="IPR036908">
    <property type="entry name" value="RlpA-like_sf"/>
</dbReference>
<sequence length="250" mass="27711">MLASSHHRFFAAAFCLAPSDKRRARRLPSLARIALCLPLLLSPLQSRAQATPEPQQGVATHYDATGPANCSFDPDPRERLIAAMNAVQYGQADWCGASVRVDGPKGSVVVRIVNRCPECPAGHLDLSREAFAQIADLVTGIVPIHWQLVSPALSGPIAYHFKRESNPYWLAVQVRNHRNPLVRLEYDAGGQWVEVPRKDYNYFEMALPKQGPGHYRFRVTDLFGHQLVDEAIPFQANATVKGRAQFPPAP</sequence>
<dbReference type="InterPro" id="IPR009009">
    <property type="entry name" value="RlpA-like_DPBB"/>
</dbReference>
<feature type="domain" description="RlpA-like protein double-psi beta-barrel" evidence="2">
    <location>
        <begin position="96"/>
        <end position="145"/>
    </location>
</feature>
<protein>
    <submittedName>
        <fullName evidence="3">Expansin (Peptidoglycan-binding protein)</fullName>
    </submittedName>
</protein>
<organism evidence="3 4">
    <name type="scientific">Sphaerotilus uruguayifluvii</name>
    <dbReference type="NCBI Taxonomy" id="2735897"/>
    <lineage>
        <taxon>Bacteria</taxon>
        <taxon>Pseudomonadati</taxon>
        <taxon>Pseudomonadota</taxon>
        <taxon>Betaproteobacteria</taxon>
        <taxon>Burkholderiales</taxon>
        <taxon>Sphaerotilaceae</taxon>
        <taxon>Sphaerotilus</taxon>
    </lineage>
</organism>
<dbReference type="RefSeq" id="WP_173804886.1">
    <property type="nucleotide sequence ID" value="NZ_JABSNM010000006.1"/>
</dbReference>
<dbReference type="Gene3D" id="2.60.40.760">
    <property type="entry name" value="Expansin, cellulose-binding-like domain"/>
    <property type="match status" value="1"/>
</dbReference>
<evidence type="ECO:0000259" key="2">
    <source>
        <dbReference type="Pfam" id="PF03330"/>
    </source>
</evidence>
<dbReference type="CDD" id="cd22272">
    <property type="entry name" value="DPBB_EXLX1-like"/>
    <property type="match status" value="1"/>
</dbReference>
<keyword evidence="1" id="KW-0732">Signal</keyword>
<reference evidence="3 4" key="1">
    <citation type="submission" date="2020-05" db="EMBL/GenBank/DDBJ databases">
        <title>Genomic Encyclopedia of Type Strains, Phase IV (KMG-V): Genome sequencing to study the core and pangenomes of soil and plant-associated prokaryotes.</title>
        <authorList>
            <person name="Whitman W."/>
        </authorList>
    </citation>
    <scope>NUCLEOTIDE SEQUENCE [LARGE SCALE GENOMIC DNA]</scope>
    <source>
        <strain evidence="3 4">C29</strain>
    </source>
</reference>
<dbReference type="PANTHER" id="PTHR31836:SF21">
    <property type="entry name" value="EXPANSIN-LIKE PROTEIN 7"/>
    <property type="match status" value="1"/>
</dbReference>
<accession>A0ABX2G1J3</accession>
<evidence type="ECO:0000256" key="1">
    <source>
        <dbReference type="ARBA" id="ARBA00022729"/>
    </source>
</evidence>
<proteinExistence type="predicted"/>
<dbReference type="Gene3D" id="2.40.40.10">
    <property type="entry name" value="RlpA-like domain"/>
    <property type="match status" value="1"/>
</dbReference>
<dbReference type="InterPro" id="IPR049818">
    <property type="entry name" value="Expansin_EXLX1-like"/>
</dbReference>